<feature type="domain" description="HTH arsR-type" evidence="4">
    <location>
        <begin position="1"/>
        <end position="92"/>
    </location>
</feature>
<evidence type="ECO:0000256" key="1">
    <source>
        <dbReference type="ARBA" id="ARBA00023015"/>
    </source>
</evidence>
<dbReference type="GO" id="GO:0003700">
    <property type="term" value="F:DNA-binding transcription factor activity"/>
    <property type="evidence" value="ECO:0007669"/>
    <property type="project" value="InterPro"/>
</dbReference>
<evidence type="ECO:0000259" key="4">
    <source>
        <dbReference type="PROSITE" id="PS50987"/>
    </source>
</evidence>
<dbReference type="InterPro" id="IPR011991">
    <property type="entry name" value="ArsR-like_HTH"/>
</dbReference>
<dbReference type="NCBIfam" id="NF033788">
    <property type="entry name" value="HTH_metalloreg"/>
    <property type="match status" value="1"/>
</dbReference>
<evidence type="ECO:0000256" key="2">
    <source>
        <dbReference type="ARBA" id="ARBA00023125"/>
    </source>
</evidence>
<keyword evidence="2" id="KW-0238">DNA-binding</keyword>
<dbReference type="OrthoDB" id="9806976at2"/>
<sequence>MTDASFAALGDPVRRRILELLAEGEQPVGTLVVTLAAEHPISQPAVSQHLRVLRDAGLVTVRAYGTRRLYDLDRDGLREAATWLAGLAEQPGPFTQPFDALATEVVRSRRATTIREGGARADPAAG</sequence>
<dbReference type="PANTHER" id="PTHR33154:SF33">
    <property type="entry name" value="TRANSCRIPTIONAL REPRESSOR SDPR"/>
    <property type="match status" value="1"/>
</dbReference>
<dbReference type="PRINTS" id="PR00778">
    <property type="entry name" value="HTHARSR"/>
</dbReference>
<keyword evidence="6" id="KW-1185">Reference proteome</keyword>
<name>A0A411YB26_9ACTN</name>
<dbReference type="PANTHER" id="PTHR33154">
    <property type="entry name" value="TRANSCRIPTIONAL REGULATOR, ARSR FAMILY"/>
    <property type="match status" value="1"/>
</dbReference>
<dbReference type="InterPro" id="IPR051081">
    <property type="entry name" value="HTH_MetalResp_TranReg"/>
</dbReference>
<evidence type="ECO:0000256" key="3">
    <source>
        <dbReference type="ARBA" id="ARBA00023163"/>
    </source>
</evidence>
<dbReference type="Pfam" id="PF01022">
    <property type="entry name" value="HTH_5"/>
    <property type="match status" value="1"/>
</dbReference>
<evidence type="ECO:0000313" key="5">
    <source>
        <dbReference type="EMBL" id="QBI18443.1"/>
    </source>
</evidence>
<protein>
    <submittedName>
        <fullName evidence="5">ArsR family transcriptional regulator</fullName>
    </submittedName>
</protein>
<proteinExistence type="predicted"/>
<dbReference type="CDD" id="cd00090">
    <property type="entry name" value="HTH_ARSR"/>
    <property type="match status" value="1"/>
</dbReference>
<dbReference type="SUPFAM" id="SSF46785">
    <property type="entry name" value="Winged helix' DNA-binding domain"/>
    <property type="match status" value="1"/>
</dbReference>
<dbReference type="Gene3D" id="1.10.10.10">
    <property type="entry name" value="Winged helix-like DNA-binding domain superfamily/Winged helix DNA-binding domain"/>
    <property type="match status" value="1"/>
</dbReference>
<organism evidence="5 6">
    <name type="scientific">Egibacter rhizosphaerae</name>
    <dbReference type="NCBI Taxonomy" id="1670831"/>
    <lineage>
        <taxon>Bacteria</taxon>
        <taxon>Bacillati</taxon>
        <taxon>Actinomycetota</taxon>
        <taxon>Nitriliruptoria</taxon>
        <taxon>Egibacterales</taxon>
        <taxon>Egibacteraceae</taxon>
        <taxon>Egibacter</taxon>
    </lineage>
</organism>
<dbReference type="InterPro" id="IPR001845">
    <property type="entry name" value="HTH_ArsR_DNA-bd_dom"/>
</dbReference>
<keyword evidence="1" id="KW-0805">Transcription regulation</keyword>
<dbReference type="AlphaFoldDB" id="A0A411YB26"/>
<dbReference type="Proteomes" id="UP000291469">
    <property type="component" value="Chromosome"/>
</dbReference>
<keyword evidence="3" id="KW-0804">Transcription</keyword>
<gene>
    <name evidence="5" type="ORF">ER308_01910</name>
</gene>
<evidence type="ECO:0000313" key="6">
    <source>
        <dbReference type="Proteomes" id="UP000291469"/>
    </source>
</evidence>
<dbReference type="GO" id="GO:0003677">
    <property type="term" value="F:DNA binding"/>
    <property type="evidence" value="ECO:0007669"/>
    <property type="project" value="UniProtKB-KW"/>
</dbReference>
<reference evidence="5 6" key="1">
    <citation type="submission" date="2019-01" db="EMBL/GenBank/DDBJ databases">
        <title>Egibacter rhizosphaerae EGI 80759T.</title>
        <authorList>
            <person name="Chen D.-D."/>
            <person name="Tian Y."/>
            <person name="Jiao J.-Y."/>
            <person name="Zhang X.-T."/>
            <person name="Zhang Y.-G."/>
            <person name="Zhang Y."/>
            <person name="Xiao M."/>
            <person name="Shu W.-S."/>
            <person name="Li W.-J."/>
        </authorList>
    </citation>
    <scope>NUCLEOTIDE SEQUENCE [LARGE SCALE GENOMIC DNA]</scope>
    <source>
        <strain evidence="5 6">EGI 80759</strain>
    </source>
</reference>
<dbReference type="RefSeq" id="WP_131153441.1">
    <property type="nucleotide sequence ID" value="NZ_CP036402.1"/>
</dbReference>
<dbReference type="EMBL" id="CP036402">
    <property type="protein sequence ID" value="QBI18443.1"/>
    <property type="molecule type" value="Genomic_DNA"/>
</dbReference>
<dbReference type="KEGG" id="erz:ER308_01910"/>
<accession>A0A411YB26</accession>
<dbReference type="InterPro" id="IPR036390">
    <property type="entry name" value="WH_DNA-bd_sf"/>
</dbReference>
<dbReference type="InterPro" id="IPR036388">
    <property type="entry name" value="WH-like_DNA-bd_sf"/>
</dbReference>
<dbReference type="PROSITE" id="PS50987">
    <property type="entry name" value="HTH_ARSR_2"/>
    <property type="match status" value="1"/>
</dbReference>
<dbReference type="SMART" id="SM00418">
    <property type="entry name" value="HTH_ARSR"/>
    <property type="match status" value="1"/>
</dbReference>